<keyword evidence="3" id="KW-1185">Reference proteome</keyword>
<dbReference type="PANTHER" id="PTHR35333:SF3">
    <property type="entry name" value="BETA-LACTAMASE-TYPE TRANSPEPTIDASE FOLD CONTAINING PROTEIN"/>
    <property type="match status" value="1"/>
</dbReference>
<evidence type="ECO:0000313" key="2">
    <source>
        <dbReference type="EMBL" id="GAA4869969.1"/>
    </source>
</evidence>
<name>A0ABP9E8Z6_9PSEU</name>
<protein>
    <recommendedName>
        <fullName evidence="4">Beta-lactamase class A</fullName>
    </recommendedName>
</protein>
<dbReference type="EMBL" id="BAABHQ010000003">
    <property type="protein sequence ID" value="GAA4869969.1"/>
    <property type="molecule type" value="Genomic_DNA"/>
</dbReference>
<organism evidence="2 3">
    <name type="scientific">Actinomycetospora straminea</name>
    <dbReference type="NCBI Taxonomy" id="663607"/>
    <lineage>
        <taxon>Bacteria</taxon>
        <taxon>Bacillati</taxon>
        <taxon>Actinomycetota</taxon>
        <taxon>Actinomycetes</taxon>
        <taxon>Pseudonocardiales</taxon>
        <taxon>Pseudonocardiaceae</taxon>
        <taxon>Actinomycetospora</taxon>
    </lineage>
</organism>
<dbReference type="InterPro" id="IPR012338">
    <property type="entry name" value="Beta-lactam/transpept-like"/>
</dbReference>
<gene>
    <name evidence="2" type="ORF">GCM10023203_18930</name>
</gene>
<dbReference type="Gene3D" id="3.40.710.10">
    <property type="entry name" value="DD-peptidase/beta-lactamase superfamily"/>
    <property type="match status" value="1"/>
</dbReference>
<accession>A0ABP9E8Z6</accession>
<reference evidence="3" key="1">
    <citation type="journal article" date="2019" name="Int. J. Syst. Evol. Microbiol.">
        <title>The Global Catalogue of Microorganisms (GCM) 10K type strain sequencing project: providing services to taxonomists for standard genome sequencing and annotation.</title>
        <authorList>
            <consortium name="The Broad Institute Genomics Platform"/>
            <consortium name="The Broad Institute Genome Sequencing Center for Infectious Disease"/>
            <person name="Wu L."/>
            <person name="Ma J."/>
        </authorList>
    </citation>
    <scope>NUCLEOTIDE SEQUENCE [LARGE SCALE GENOMIC DNA]</scope>
    <source>
        <strain evidence="3">JCM 17983</strain>
    </source>
</reference>
<evidence type="ECO:0008006" key="4">
    <source>
        <dbReference type="Google" id="ProtNLM"/>
    </source>
</evidence>
<feature type="compositionally biased region" description="Pro residues" evidence="1">
    <location>
        <begin position="52"/>
        <end position="79"/>
    </location>
</feature>
<comment type="caution">
    <text evidence="2">The sequence shown here is derived from an EMBL/GenBank/DDBJ whole genome shotgun (WGS) entry which is preliminary data.</text>
</comment>
<feature type="region of interest" description="Disordered" evidence="1">
    <location>
        <begin position="52"/>
        <end position="82"/>
    </location>
</feature>
<dbReference type="PANTHER" id="PTHR35333">
    <property type="entry name" value="BETA-LACTAMASE"/>
    <property type="match status" value="1"/>
</dbReference>
<sequence length="322" mass="33101">MPFRRVSDARITHGREHDQVVIAGRPRRGTRLAATVLVAASLAAGCAMGGPPPPAAAPVVSPPPRPAVVPPPAASPAPAPSRARAAVDATAAAAQERGGVTLGVAVLDRTTGQTAANDEGATPLRAASVAKLFTIVDILTRREAGQLTTTPDDEDRFRRALSLSDDDAMNALWSTYGGPAGIDRVASMLGLAETSPPADTSQWGEVRTSARDVAALYAFVTTRLAPADHDLVMQSLADAPSTAADGFDQGFGLLDPTRRGSAVAKQGWLCCIGSSVDLHSAGFPDADGRYVVVLLSNQPRGYDAARTLLDDAAAAARDALAG</sequence>
<evidence type="ECO:0000256" key="1">
    <source>
        <dbReference type="SAM" id="MobiDB-lite"/>
    </source>
</evidence>
<dbReference type="InterPro" id="IPR000871">
    <property type="entry name" value="Beta-lactam_class-A"/>
</dbReference>
<dbReference type="Proteomes" id="UP001500457">
    <property type="component" value="Unassembled WGS sequence"/>
</dbReference>
<proteinExistence type="predicted"/>
<dbReference type="SUPFAM" id="SSF56601">
    <property type="entry name" value="beta-lactamase/transpeptidase-like"/>
    <property type="match status" value="1"/>
</dbReference>
<evidence type="ECO:0000313" key="3">
    <source>
        <dbReference type="Proteomes" id="UP001500457"/>
    </source>
</evidence>